<keyword evidence="1" id="KW-0433">Leucine-rich repeat</keyword>
<dbReference type="AlphaFoldDB" id="A0AAN9TGJ1"/>
<gene>
    <name evidence="5" type="ORF">V9T40_014520</name>
</gene>
<evidence type="ECO:0000313" key="6">
    <source>
        <dbReference type="Proteomes" id="UP001367676"/>
    </source>
</evidence>
<keyword evidence="3" id="KW-0677">Repeat</keyword>
<evidence type="ECO:0000256" key="4">
    <source>
        <dbReference type="SAM" id="SignalP"/>
    </source>
</evidence>
<evidence type="ECO:0000256" key="3">
    <source>
        <dbReference type="ARBA" id="ARBA00022737"/>
    </source>
</evidence>
<keyword evidence="2 4" id="KW-0732">Signal</keyword>
<reference evidence="5 6" key="1">
    <citation type="submission" date="2024-03" db="EMBL/GenBank/DDBJ databases">
        <title>Adaptation during the transition from Ophiocordyceps entomopathogen to insect associate is accompanied by gene loss and intensified selection.</title>
        <authorList>
            <person name="Ward C.M."/>
            <person name="Onetto C.A."/>
            <person name="Borneman A.R."/>
        </authorList>
    </citation>
    <scope>NUCLEOTIDE SEQUENCE [LARGE SCALE GENOMIC DNA]</scope>
    <source>
        <strain evidence="5">AWRI1</strain>
        <tissue evidence="5">Single Adult Female</tissue>
    </source>
</reference>
<dbReference type="PANTHER" id="PTHR24364">
    <property type="entry name" value="LP06937P"/>
    <property type="match status" value="1"/>
</dbReference>
<dbReference type="PANTHER" id="PTHR24364:SF18">
    <property type="entry name" value="LP06937P"/>
    <property type="match status" value="1"/>
</dbReference>
<feature type="chain" id="PRO_5043031785" description="Protein halfway" evidence="4">
    <location>
        <begin position="24"/>
        <end position="487"/>
    </location>
</feature>
<evidence type="ECO:0000256" key="1">
    <source>
        <dbReference type="ARBA" id="ARBA00022614"/>
    </source>
</evidence>
<dbReference type="EMBL" id="JBBCAQ010000038">
    <property type="protein sequence ID" value="KAK7572048.1"/>
    <property type="molecule type" value="Genomic_DNA"/>
</dbReference>
<evidence type="ECO:0000256" key="2">
    <source>
        <dbReference type="ARBA" id="ARBA00022729"/>
    </source>
</evidence>
<dbReference type="InterPro" id="IPR032675">
    <property type="entry name" value="LRR_dom_sf"/>
</dbReference>
<dbReference type="Proteomes" id="UP001367676">
    <property type="component" value="Unassembled WGS sequence"/>
</dbReference>
<name>A0AAN9TGJ1_9HEMI</name>
<feature type="signal peptide" evidence="4">
    <location>
        <begin position="1"/>
        <end position="23"/>
    </location>
</feature>
<dbReference type="InterPro" id="IPR001611">
    <property type="entry name" value="Leu-rich_rpt"/>
</dbReference>
<dbReference type="Gene3D" id="3.80.10.10">
    <property type="entry name" value="Ribonuclease Inhibitor"/>
    <property type="match status" value="2"/>
</dbReference>
<dbReference type="GO" id="GO:0016020">
    <property type="term" value="C:membrane"/>
    <property type="evidence" value="ECO:0007669"/>
    <property type="project" value="TreeGrafter"/>
</dbReference>
<protein>
    <recommendedName>
        <fullName evidence="7">Protein halfway</fullName>
    </recommendedName>
</protein>
<sequence length="487" mass="55689">MRILLHLPIGLFLYLSLLSEYRADSDEPPCFVVSRSKCTELGSETKCQFSTDRAQIFCCNVTKEQQLIDFFKNNVSSPDHILAFHMRDSTLEKLEVAIFDLFKKLSSFSLTNSNITHISGAFDGPTSITCLNISHNVIEEMYPFVLLKLKGLKNIVLSNNTNITVLPDFPSDLNKGFKLDVSGNLKLECKYLINLTIAHAEQTIMFSLNNRNSTLCSPPTNKINNYVKPIYMNMDHIDQVREIVANCPSVNRTNKCVCSVYALDMDQHNKPIYQALVNCSRRSMTSLPNKLPLATRVLDVSHNNITSFDGIGSKTFDNIRELNADNNRITSLKPLEGSQFLYQFSNLSLRNNKIDQIKIYMLSNVFDRLQGTRIMLANNEFKCDCPTSSMVKAWLIVNKDHVPDYAKIYANCEKSRTRVIDLDPKDLCAKPAEWKHFIRFVIYGEVIIFVLLVGKVSYDYYIFKTFGYLPWPASRMPKLPCDWCFEN</sequence>
<proteinExistence type="predicted"/>
<keyword evidence="6" id="KW-1185">Reference proteome</keyword>
<dbReference type="PROSITE" id="PS51450">
    <property type="entry name" value="LRR"/>
    <property type="match status" value="1"/>
</dbReference>
<evidence type="ECO:0008006" key="7">
    <source>
        <dbReference type="Google" id="ProtNLM"/>
    </source>
</evidence>
<organism evidence="5 6">
    <name type="scientific">Parthenolecanium corni</name>
    <dbReference type="NCBI Taxonomy" id="536013"/>
    <lineage>
        <taxon>Eukaryota</taxon>
        <taxon>Metazoa</taxon>
        <taxon>Ecdysozoa</taxon>
        <taxon>Arthropoda</taxon>
        <taxon>Hexapoda</taxon>
        <taxon>Insecta</taxon>
        <taxon>Pterygota</taxon>
        <taxon>Neoptera</taxon>
        <taxon>Paraneoptera</taxon>
        <taxon>Hemiptera</taxon>
        <taxon>Sternorrhyncha</taxon>
        <taxon>Coccoidea</taxon>
        <taxon>Coccidae</taxon>
        <taxon>Parthenolecanium</taxon>
    </lineage>
</organism>
<evidence type="ECO:0000313" key="5">
    <source>
        <dbReference type="EMBL" id="KAK7572048.1"/>
    </source>
</evidence>
<accession>A0AAN9TGJ1</accession>
<dbReference type="InterPro" id="IPR052286">
    <property type="entry name" value="Wnt_signaling_inhibitor"/>
</dbReference>
<comment type="caution">
    <text evidence="5">The sequence shown here is derived from an EMBL/GenBank/DDBJ whole genome shotgun (WGS) entry which is preliminary data.</text>
</comment>
<dbReference type="SUPFAM" id="SSF52058">
    <property type="entry name" value="L domain-like"/>
    <property type="match status" value="1"/>
</dbReference>